<keyword evidence="1" id="KW-0805">Transcription regulation</keyword>
<proteinExistence type="predicted"/>
<dbReference type="GO" id="GO:0003700">
    <property type="term" value="F:DNA-binding transcription factor activity"/>
    <property type="evidence" value="ECO:0007669"/>
    <property type="project" value="InterPro"/>
</dbReference>
<protein>
    <submittedName>
        <fullName evidence="5">AraC-type DNA-binding protein</fullName>
    </submittedName>
</protein>
<sequence>MSRKNSKPKAEIPSYALEGFRPLHRMENEHTDFGCNKLDKQWMIPGFEMYSSVGVKSSMGPLKSAFYRISITISGTVDVQLGLEHFNLQPGSLCFTTLNQVFSKKNISDDLFGYYILFTGSFLEELVQERTLTEVFPFFDYTGVPFFSMNAEEMRKVEQFVLQMNEELQSRKTGREKAIRLYLYLLLLEAKRSYERQQLAVATNIRDNNYLTTRYLKLVSQHFLTNRKVAEYAGMLAITANHLNKVIKETTGNTASDAITEMLLREAKAVLRYTDAPVSEIAFQLNFSEPAAFSRFFKKAAGITPQDFREKA</sequence>
<dbReference type="PANTHER" id="PTHR43280:SF32">
    <property type="entry name" value="TRANSCRIPTIONAL REGULATORY PROTEIN"/>
    <property type="match status" value="1"/>
</dbReference>
<feature type="domain" description="HTH araC/xylS-type" evidence="4">
    <location>
        <begin position="213"/>
        <end position="311"/>
    </location>
</feature>
<dbReference type="KEGG" id="fln:FLA_3424"/>
<dbReference type="InterPro" id="IPR018060">
    <property type="entry name" value="HTH_AraC"/>
</dbReference>
<dbReference type="STRING" id="477680.SAMN05421788_109242"/>
<dbReference type="PRINTS" id="PR00032">
    <property type="entry name" value="HTHARAC"/>
</dbReference>
<keyword evidence="6" id="KW-1185">Reference proteome</keyword>
<dbReference type="Pfam" id="PF02311">
    <property type="entry name" value="AraC_binding"/>
    <property type="match status" value="1"/>
</dbReference>
<evidence type="ECO:0000313" key="5">
    <source>
        <dbReference type="EMBL" id="SIT30505.1"/>
    </source>
</evidence>
<dbReference type="InterPro" id="IPR020449">
    <property type="entry name" value="Tscrpt_reg_AraC-type_HTH"/>
</dbReference>
<dbReference type="PROSITE" id="PS01124">
    <property type="entry name" value="HTH_ARAC_FAMILY_2"/>
    <property type="match status" value="1"/>
</dbReference>
<dbReference type="PANTHER" id="PTHR43280">
    <property type="entry name" value="ARAC-FAMILY TRANSCRIPTIONAL REGULATOR"/>
    <property type="match status" value="1"/>
</dbReference>
<dbReference type="RefSeq" id="WP_076381551.1">
    <property type="nucleotide sequence ID" value="NZ_AP017422.1"/>
</dbReference>
<name>A0A173MIS2_9BACT</name>
<dbReference type="InterPro" id="IPR009057">
    <property type="entry name" value="Homeodomain-like_sf"/>
</dbReference>
<dbReference type="GO" id="GO:0043565">
    <property type="term" value="F:sequence-specific DNA binding"/>
    <property type="evidence" value="ECO:0007669"/>
    <property type="project" value="InterPro"/>
</dbReference>
<dbReference type="Pfam" id="PF12833">
    <property type="entry name" value="HTH_18"/>
    <property type="match status" value="1"/>
</dbReference>
<dbReference type="InterPro" id="IPR003313">
    <property type="entry name" value="AraC-bd"/>
</dbReference>
<gene>
    <name evidence="5" type="ORF">SAMN05421788_109242</name>
</gene>
<evidence type="ECO:0000313" key="6">
    <source>
        <dbReference type="Proteomes" id="UP000186917"/>
    </source>
</evidence>
<organism evidence="5 6">
    <name type="scientific">Filimonas lacunae</name>
    <dbReference type="NCBI Taxonomy" id="477680"/>
    <lineage>
        <taxon>Bacteria</taxon>
        <taxon>Pseudomonadati</taxon>
        <taxon>Bacteroidota</taxon>
        <taxon>Chitinophagia</taxon>
        <taxon>Chitinophagales</taxon>
        <taxon>Chitinophagaceae</taxon>
        <taxon>Filimonas</taxon>
    </lineage>
</organism>
<dbReference type="SUPFAM" id="SSF51215">
    <property type="entry name" value="Regulatory protein AraC"/>
    <property type="match status" value="1"/>
</dbReference>
<reference evidence="6" key="1">
    <citation type="submission" date="2017-01" db="EMBL/GenBank/DDBJ databases">
        <authorList>
            <person name="Varghese N."/>
            <person name="Submissions S."/>
        </authorList>
    </citation>
    <scope>NUCLEOTIDE SEQUENCE [LARGE SCALE GENOMIC DNA]</scope>
    <source>
        <strain evidence="6">DSM 21054</strain>
    </source>
</reference>
<evidence type="ECO:0000259" key="4">
    <source>
        <dbReference type="PROSITE" id="PS01124"/>
    </source>
</evidence>
<dbReference type="InterPro" id="IPR037923">
    <property type="entry name" value="HTH-like"/>
</dbReference>
<keyword evidence="2 5" id="KW-0238">DNA-binding</keyword>
<keyword evidence="3" id="KW-0804">Transcription</keyword>
<evidence type="ECO:0000256" key="3">
    <source>
        <dbReference type="ARBA" id="ARBA00023163"/>
    </source>
</evidence>
<accession>A0A173MIS2</accession>
<evidence type="ECO:0000256" key="1">
    <source>
        <dbReference type="ARBA" id="ARBA00023015"/>
    </source>
</evidence>
<dbReference type="Proteomes" id="UP000186917">
    <property type="component" value="Unassembled WGS sequence"/>
</dbReference>
<dbReference type="SMART" id="SM00342">
    <property type="entry name" value="HTH_ARAC"/>
    <property type="match status" value="1"/>
</dbReference>
<dbReference type="SUPFAM" id="SSF46689">
    <property type="entry name" value="Homeodomain-like"/>
    <property type="match status" value="1"/>
</dbReference>
<dbReference type="AlphaFoldDB" id="A0A173MIS2"/>
<dbReference type="OrthoDB" id="1007667at2"/>
<dbReference type="EMBL" id="FTOR01000009">
    <property type="protein sequence ID" value="SIT30505.1"/>
    <property type="molecule type" value="Genomic_DNA"/>
</dbReference>
<evidence type="ECO:0000256" key="2">
    <source>
        <dbReference type="ARBA" id="ARBA00023125"/>
    </source>
</evidence>
<dbReference type="Gene3D" id="1.10.10.60">
    <property type="entry name" value="Homeodomain-like"/>
    <property type="match status" value="1"/>
</dbReference>